<evidence type="ECO:0000313" key="5">
    <source>
        <dbReference type="EMBL" id="MBS4884611.1"/>
    </source>
</evidence>
<dbReference type="RefSeq" id="WP_004800944.1">
    <property type="nucleotide sequence ID" value="NZ_CABKNA010000001.1"/>
</dbReference>
<evidence type="ECO:0000256" key="2">
    <source>
        <dbReference type="ARBA" id="ARBA00023125"/>
    </source>
</evidence>
<reference evidence="5" key="1">
    <citation type="submission" date="2021-02" db="EMBL/GenBank/DDBJ databases">
        <title>Infant gut strain persistence is associated with maternal origin, phylogeny, and functional potential including surface adhesion and iron acquisition.</title>
        <authorList>
            <person name="Lou Y.C."/>
        </authorList>
    </citation>
    <scope>NUCLEOTIDE SEQUENCE</scope>
    <source>
        <strain evidence="5">L3_108_103G1_dasL3_108_103G1_concoct_2</strain>
    </source>
</reference>
<dbReference type="GeneID" id="92794341"/>
<gene>
    <name evidence="5" type="ORF">KHZ85_07580</name>
</gene>
<dbReference type="SMART" id="SM00422">
    <property type="entry name" value="HTH_MERR"/>
    <property type="match status" value="1"/>
</dbReference>
<keyword evidence="2" id="KW-0238">DNA-binding</keyword>
<dbReference type="AlphaFoldDB" id="A0A942W9T8"/>
<organism evidence="5 6">
    <name type="scientific">Amedibacillus dolichus</name>
    <dbReference type="NCBI Taxonomy" id="31971"/>
    <lineage>
        <taxon>Bacteria</taxon>
        <taxon>Bacillati</taxon>
        <taxon>Bacillota</taxon>
        <taxon>Erysipelotrichia</taxon>
        <taxon>Erysipelotrichales</taxon>
        <taxon>Erysipelotrichaceae</taxon>
        <taxon>Amedibacillus</taxon>
    </lineage>
</organism>
<evidence type="ECO:0000259" key="4">
    <source>
        <dbReference type="PROSITE" id="PS50937"/>
    </source>
</evidence>
<dbReference type="PANTHER" id="PTHR30204:SF94">
    <property type="entry name" value="HEAVY METAL-DEPENDENT TRANSCRIPTIONAL REGULATOR HI_0293-RELATED"/>
    <property type="match status" value="1"/>
</dbReference>
<evidence type="ECO:0000313" key="6">
    <source>
        <dbReference type="Proteomes" id="UP000753219"/>
    </source>
</evidence>
<dbReference type="Gene3D" id="1.10.1660.10">
    <property type="match status" value="1"/>
</dbReference>
<dbReference type="SUPFAM" id="SSF46955">
    <property type="entry name" value="Putative DNA-binding domain"/>
    <property type="match status" value="1"/>
</dbReference>
<accession>A0A942W9T8</accession>
<keyword evidence="1" id="KW-0805">Transcription regulation</keyword>
<sequence length="261" mass="31055">MKTYYTISEIGKLLGLTTDAIRFYEKKGLVHPKLHPHNHYRMYHLDNVLELLDIIYYRHLDIPMKDICEMASSLNPTHVLSLLDKKVEETRRKIWYEQQLLKKLIYIKSFYSSTEQQSHTCELKQFPKSLVLFEGESKESFFQHEIKQISADEFVLCSIFRTYHIKDMQPQKTYVTLESDVLKDLALESAERKRLENGKCVYMRIKMVHGEIPPGVLDYMTVYGEKHHLKLSNTVFVREIPFTFYHDKENYYAELYIPLAQ</sequence>
<dbReference type="GO" id="GO:0003677">
    <property type="term" value="F:DNA binding"/>
    <property type="evidence" value="ECO:0007669"/>
    <property type="project" value="UniProtKB-KW"/>
</dbReference>
<dbReference type="PANTHER" id="PTHR30204">
    <property type="entry name" value="REDOX-CYCLING DRUG-SENSING TRANSCRIPTIONAL ACTIVATOR SOXR"/>
    <property type="match status" value="1"/>
</dbReference>
<dbReference type="EMBL" id="JAGZMZ010000019">
    <property type="protein sequence ID" value="MBS4884611.1"/>
    <property type="molecule type" value="Genomic_DNA"/>
</dbReference>
<name>A0A942W9T8_9FIRM</name>
<protein>
    <submittedName>
        <fullName evidence="5">MerR family transcriptional regulator</fullName>
    </submittedName>
</protein>
<dbReference type="Pfam" id="PF13411">
    <property type="entry name" value="MerR_1"/>
    <property type="match status" value="1"/>
</dbReference>
<dbReference type="InterPro" id="IPR000551">
    <property type="entry name" value="MerR-type_HTH_dom"/>
</dbReference>
<evidence type="ECO:0000256" key="1">
    <source>
        <dbReference type="ARBA" id="ARBA00023015"/>
    </source>
</evidence>
<keyword evidence="3" id="KW-0804">Transcription</keyword>
<comment type="caution">
    <text evidence="5">The sequence shown here is derived from an EMBL/GenBank/DDBJ whole genome shotgun (WGS) entry which is preliminary data.</text>
</comment>
<proteinExistence type="predicted"/>
<dbReference type="InterPro" id="IPR047057">
    <property type="entry name" value="MerR_fam"/>
</dbReference>
<dbReference type="Proteomes" id="UP000753219">
    <property type="component" value="Unassembled WGS sequence"/>
</dbReference>
<dbReference type="InterPro" id="IPR009061">
    <property type="entry name" value="DNA-bd_dom_put_sf"/>
</dbReference>
<dbReference type="PROSITE" id="PS50937">
    <property type="entry name" value="HTH_MERR_2"/>
    <property type="match status" value="1"/>
</dbReference>
<evidence type="ECO:0000256" key="3">
    <source>
        <dbReference type="ARBA" id="ARBA00023163"/>
    </source>
</evidence>
<feature type="domain" description="HTH merR-type" evidence="4">
    <location>
        <begin position="4"/>
        <end position="73"/>
    </location>
</feature>
<dbReference type="CDD" id="cd00592">
    <property type="entry name" value="HTH_MerR-like"/>
    <property type="match status" value="1"/>
</dbReference>
<dbReference type="GO" id="GO:0003700">
    <property type="term" value="F:DNA-binding transcription factor activity"/>
    <property type="evidence" value="ECO:0007669"/>
    <property type="project" value="InterPro"/>
</dbReference>